<dbReference type="Pfam" id="PF07647">
    <property type="entry name" value="SAM_2"/>
    <property type="match status" value="1"/>
</dbReference>
<accession>A0ABP0QAN8</accession>
<feature type="compositionally biased region" description="Basic and acidic residues" evidence="1">
    <location>
        <begin position="628"/>
        <end position="661"/>
    </location>
</feature>
<dbReference type="InterPro" id="IPR052281">
    <property type="entry name" value="GAREM"/>
</dbReference>
<feature type="region of interest" description="Disordered" evidence="1">
    <location>
        <begin position="542"/>
        <end position="661"/>
    </location>
</feature>
<evidence type="ECO:0000256" key="1">
    <source>
        <dbReference type="SAM" id="MobiDB-lite"/>
    </source>
</evidence>
<dbReference type="PANTHER" id="PTHR14454:SF12">
    <property type="entry name" value="GRB2-ASSOCIATED AND REGULATOR OF MAPK PROTEIN 2-LIKE"/>
    <property type="match status" value="1"/>
</dbReference>
<evidence type="ECO:0000313" key="4">
    <source>
        <dbReference type="Proteomes" id="UP001642484"/>
    </source>
</evidence>
<dbReference type="InterPro" id="IPR001660">
    <property type="entry name" value="SAM"/>
</dbReference>
<dbReference type="EMBL" id="CAXAMN010024251">
    <property type="protein sequence ID" value="CAK9085083.1"/>
    <property type="molecule type" value="Genomic_DNA"/>
</dbReference>
<sequence>MPACEYESDGEGESLAGASDSSDDLAGELLQGVEQGSIPACRATKMAGMISRKFKKHGIVDSNLSLLGVQRGVKGENHCRRLHAFARKTECLLSVRVQKVQTIVRQIEKSKVHEVEIDYPVLPLSSWMETSFNLGGHFFLGGKGLSSFSQFSKILCDFWRRYRPLDPDLPFFEDVGEPYYHCSFPVAVHGDEGRGRYKRPILVLSFQPVLSNMKDEVNLKGLTYNTRLLYAVIPSSMYAKKDKTIDALIKAMVDDLNKLYHEGFEVRMEGASVRMRPVWIGTKGDWPWMRKLYKLKSGFQAQCHRKCHLCDGADWWDMAPSSHLRNLPLGYHNPSPYWPNFRSPMFDLPGGQDAFRIRTDPTHTYHIGYGKDENASILVLLAQLGHFGGKGSLDAKLERAFERFAIYCKSTRKHTSITFFSKKQFKIQQKGSFPCGGGKGHDTAVLGAWLETELTSVSADSFESPWREIVQVMKYMNRASKLKPSLVDETERKRVLKREENKSWRWNEVLVRSKEEILRSLLEPERPSGLLEAFHAPPEAAVPAVPAPVPRPKAPARPKEPKEPPPAAAPPAPAPAPTQPPVGQVARVRRAAPDAAERVFERSGFAGPSSRRFRPSQSTRESLALAVQHREQRLRTAGVEESRPRMRSAYEDVPPADERDAGETEMMVGGNVFRVRRLQEGDAVPQHENESGAPPSLQSMLAFIDAESAADGADESHRHEGYPEVAPATEVLQPKLVETKAKAECPAGRVADWTLEQVGQYLDFLGLSHIQEKFKENAVDGPMLLELSEEELCKELGLLKLQARKLLSRLPRDEPDG</sequence>
<proteinExistence type="predicted"/>
<dbReference type="InterPro" id="IPR013761">
    <property type="entry name" value="SAM/pointed_sf"/>
</dbReference>
<feature type="compositionally biased region" description="Acidic residues" evidence="1">
    <location>
        <begin position="1"/>
        <end position="12"/>
    </location>
</feature>
<feature type="domain" description="SAM" evidence="2">
    <location>
        <begin position="753"/>
        <end position="807"/>
    </location>
</feature>
<feature type="region of interest" description="Disordered" evidence="1">
    <location>
        <begin position="1"/>
        <end position="21"/>
    </location>
</feature>
<protein>
    <recommendedName>
        <fullName evidence="2">SAM domain-containing protein</fullName>
    </recommendedName>
</protein>
<comment type="caution">
    <text evidence="3">The sequence shown here is derived from an EMBL/GenBank/DDBJ whole genome shotgun (WGS) entry which is preliminary data.</text>
</comment>
<reference evidence="3 4" key="1">
    <citation type="submission" date="2024-02" db="EMBL/GenBank/DDBJ databases">
        <authorList>
            <person name="Chen Y."/>
            <person name="Shah S."/>
            <person name="Dougan E. K."/>
            <person name="Thang M."/>
            <person name="Chan C."/>
        </authorList>
    </citation>
    <scope>NUCLEOTIDE SEQUENCE [LARGE SCALE GENOMIC DNA]</scope>
</reference>
<dbReference type="PROSITE" id="PS50105">
    <property type="entry name" value="SAM_DOMAIN"/>
    <property type="match status" value="1"/>
</dbReference>
<organism evidence="3 4">
    <name type="scientific">Durusdinium trenchii</name>
    <dbReference type="NCBI Taxonomy" id="1381693"/>
    <lineage>
        <taxon>Eukaryota</taxon>
        <taxon>Sar</taxon>
        <taxon>Alveolata</taxon>
        <taxon>Dinophyceae</taxon>
        <taxon>Suessiales</taxon>
        <taxon>Symbiodiniaceae</taxon>
        <taxon>Durusdinium</taxon>
    </lineage>
</organism>
<evidence type="ECO:0000313" key="3">
    <source>
        <dbReference type="EMBL" id="CAK9085083.1"/>
    </source>
</evidence>
<evidence type="ECO:0000259" key="2">
    <source>
        <dbReference type="PROSITE" id="PS50105"/>
    </source>
</evidence>
<dbReference type="Gene3D" id="1.10.150.50">
    <property type="entry name" value="Transcription Factor, Ets-1"/>
    <property type="match status" value="1"/>
</dbReference>
<dbReference type="SMART" id="SM00454">
    <property type="entry name" value="SAM"/>
    <property type="match status" value="1"/>
</dbReference>
<feature type="compositionally biased region" description="Pro residues" evidence="1">
    <location>
        <begin position="564"/>
        <end position="580"/>
    </location>
</feature>
<dbReference type="Proteomes" id="UP001642484">
    <property type="component" value="Unassembled WGS sequence"/>
</dbReference>
<feature type="compositionally biased region" description="Pro residues" evidence="1">
    <location>
        <begin position="545"/>
        <end position="555"/>
    </location>
</feature>
<dbReference type="PANTHER" id="PTHR14454">
    <property type="entry name" value="GRB2-ASSOCIATED AND REGULATOR OF MAPK PROTEIN FAMILY MEMBER"/>
    <property type="match status" value="1"/>
</dbReference>
<gene>
    <name evidence="3" type="ORF">CCMP2556_LOCUS41331</name>
</gene>
<feature type="compositionally biased region" description="Basic and acidic residues" evidence="1">
    <location>
        <begin position="591"/>
        <end position="601"/>
    </location>
</feature>
<name>A0ABP0QAN8_9DINO</name>
<keyword evidence="4" id="KW-1185">Reference proteome</keyword>
<dbReference type="SUPFAM" id="SSF47769">
    <property type="entry name" value="SAM/Pointed domain"/>
    <property type="match status" value="1"/>
</dbReference>